<dbReference type="EMBL" id="AP014548">
    <property type="protein sequence ID" value="BAO54095.1"/>
    <property type="molecule type" value="Genomic_DNA"/>
</dbReference>
<proteinExistence type="predicted"/>
<evidence type="ECO:0000313" key="1">
    <source>
        <dbReference type="EMBL" id="BAO54095.1"/>
    </source>
</evidence>
<sequence length="162" mass="18071">MGISNKKHHSKLTKALDVLLKCNSAIASKSSFFNNFVIAVDGHAQTVFFIKERENGALEQSVIDLRVFNKCKMDQQVNNITNKPGLMDTIQKLDLLLINTSTGATQRLELFNDNDSLQLSGELAIAQEWQIFLQSLLDKEVVLEAPPVVITRGLDLSRIALF</sequence>
<gene>
    <name evidence="1" type="ORF">NMS_0086</name>
</gene>
<evidence type="ECO:0000313" key="2">
    <source>
        <dbReference type="Proteomes" id="UP000031760"/>
    </source>
</evidence>
<dbReference type="KEGG" id="nmf:NMS_0086"/>
<dbReference type="HOGENOM" id="CLU_1633674_0_0_10"/>
<dbReference type="AlphaFoldDB" id="W8VNV2"/>
<dbReference type="STRING" id="1454201.NMS_0086"/>
<organism evidence="1 2">
    <name type="scientific">Nonlabens marinus S1-08</name>
    <dbReference type="NCBI Taxonomy" id="1454201"/>
    <lineage>
        <taxon>Bacteria</taxon>
        <taxon>Pseudomonadati</taxon>
        <taxon>Bacteroidota</taxon>
        <taxon>Flavobacteriia</taxon>
        <taxon>Flavobacteriales</taxon>
        <taxon>Flavobacteriaceae</taxon>
        <taxon>Nonlabens</taxon>
    </lineage>
</organism>
<accession>W8VNV2</accession>
<keyword evidence="2" id="KW-1185">Reference proteome</keyword>
<name>W8VNV2_9FLAO</name>
<protein>
    <submittedName>
        <fullName evidence="1">Uncharacterized protein</fullName>
    </submittedName>
</protein>
<reference evidence="1 2" key="1">
    <citation type="journal article" date="2014" name="Proc. Natl. Acad. Sci. U.S.A.">
        <title>Functional characterization of flavobacteria rhodopsins reveals a unique class of light-driven chloride pump in bacteria.</title>
        <authorList>
            <person name="Yoshizawa S."/>
            <person name="Kumagai Y."/>
            <person name="Kim H."/>
            <person name="Ogura Y."/>
            <person name="Hayashi T."/>
            <person name="Iwasaki W."/>
            <person name="DeLong E.F."/>
            <person name="Kogure K."/>
        </authorList>
    </citation>
    <scope>NUCLEOTIDE SEQUENCE [LARGE SCALE GENOMIC DNA]</scope>
    <source>
        <strain evidence="1 2">S1-08</strain>
    </source>
</reference>
<dbReference type="Proteomes" id="UP000031760">
    <property type="component" value="Chromosome"/>
</dbReference>